<keyword evidence="10" id="KW-0472">Membrane</keyword>
<evidence type="ECO:0000313" key="13">
    <source>
        <dbReference type="EMBL" id="CAA9575591.1"/>
    </source>
</evidence>
<evidence type="ECO:0000256" key="10">
    <source>
        <dbReference type="SAM" id="Phobius"/>
    </source>
</evidence>
<evidence type="ECO:0000256" key="3">
    <source>
        <dbReference type="ARBA" id="ARBA00012438"/>
    </source>
</evidence>
<dbReference type="Pfam" id="PF07730">
    <property type="entry name" value="HisKA_3"/>
    <property type="match status" value="1"/>
</dbReference>
<comment type="subcellular location">
    <subcellularLocation>
        <location evidence="2">Membrane</location>
    </subcellularLocation>
</comment>
<organism evidence="13">
    <name type="scientific">uncultured Thermomicrobiales bacterium</name>
    <dbReference type="NCBI Taxonomy" id="1645740"/>
    <lineage>
        <taxon>Bacteria</taxon>
        <taxon>Pseudomonadati</taxon>
        <taxon>Thermomicrobiota</taxon>
        <taxon>Thermomicrobia</taxon>
        <taxon>Thermomicrobiales</taxon>
        <taxon>environmental samples</taxon>
    </lineage>
</organism>
<feature type="domain" description="HAMP" evidence="12">
    <location>
        <begin position="95"/>
        <end position="149"/>
    </location>
</feature>
<dbReference type="PANTHER" id="PTHR24421:SF10">
    <property type="entry name" value="NITRATE_NITRITE SENSOR PROTEIN NARQ"/>
    <property type="match status" value="1"/>
</dbReference>
<dbReference type="InterPro" id="IPR003660">
    <property type="entry name" value="HAMP_dom"/>
</dbReference>
<dbReference type="Gene3D" id="1.20.5.1930">
    <property type="match status" value="1"/>
</dbReference>
<dbReference type="Gene3D" id="3.30.565.10">
    <property type="entry name" value="Histidine kinase-like ATPase, C-terminal domain"/>
    <property type="match status" value="1"/>
</dbReference>
<dbReference type="AlphaFoldDB" id="A0A6J4VCQ9"/>
<dbReference type="InterPro" id="IPR011712">
    <property type="entry name" value="Sig_transdc_His_kin_sub3_dim/P"/>
</dbReference>
<evidence type="ECO:0000256" key="6">
    <source>
        <dbReference type="ARBA" id="ARBA00022741"/>
    </source>
</evidence>
<dbReference type="GO" id="GO:0005524">
    <property type="term" value="F:ATP binding"/>
    <property type="evidence" value="ECO:0007669"/>
    <property type="project" value="UniProtKB-KW"/>
</dbReference>
<dbReference type="EMBL" id="CADCWJ010000625">
    <property type="protein sequence ID" value="CAA9575591.1"/>
    <property type="molecule type" value="Genomic_DNA"/>
</dbReference>
<name>A0A6J4VCQ9_9BACT</name>
<dbReference type="Pfam" id="PF02518">
    <property type="entry name" value="HATPase_c"/>
    <property type="match status" value="1"/>
</dbReference>
<feature type="transmembrane region" description="Helical" evidence="10">
    <location>
        <begin position="70"/>
        <end position="94"/>
    </location>
</feature>
<evidence type="ECO:0000256" key="9">
    <source>
        <dbReference type="ARBA" id="ARBA00023012"/>
    </source>
</evidence>
<keyword evidence="6" id="KW-0547">Nucleotide-binding</keyword>
<comment type="catalytic activity">
    <reaction evidence="1">
        <text>ATP + protein L-histidine = ADP + protein N-phospho-L-histidine.</text>
        <dbReference type="EC" id="2.7.13.3"/>
    </reaction>
</comment>
<protein>
    <recommendedName>
        <fullName evidence="3">histidine kinase</fullName>
        <ecNumber evidence="3">2.7.13.3</ecNumber>
    </recommendedName>
</protein>
<evidence type="ECO:0000259" key="11">
    <source>
        <dbReference type="PROSITE" id="PS50109"/>
    </source>
</evidence>
<feature type="domain" description="Histidine kinase" evidence="11">
    <location>
        <begin position="168"/>
        <end position="365"/>
    </location>
</feature>
<dbReference type="CDD" id="cd16917">
    <property type="entry name" value="HATPase_UhpB-NarQ-NarX-like"/>
    <property type="match status" value="1"/>
</dbReference>
<evidence type="ECO:0000256" key="8">
    <source>
        <dbReference type="ARBA" id="ARBA00022840"/>
    </source>
</evidence>
<dbReference type="GO" id="GO:0000155">
    <property type="term" value="F:phosphorelay sensor kinase activity"/>
    <property type="evidence" value="ECO:0007669"/>
    <property type="project" value="InterPro"/>
</dbReference>
<feature type="transmembrane region" description="Helical" evidence="10">
    <location>
        <begin position="36"/>
        <end position="58"/>
    </location>
</feature>
<sequence length="374" mass="40598">MVERAAPEPRAASAVPSPARERAPRRVVWTFLRIPLLYKVLIANVAIVVLGAVVGTWLTATTVRASPDDFGLLTIGGFVVLGVVLSLVVNYVVLRAAFQPLHELEDVAASIRQNDYSRRAEPGIFGDPRLSSLVSTFNATLDALVRDRSELRHLASQVIRAQEQERQRVARELHDDTAQVLFAQLLQLAALKRSPVEDVARTATDFEEMTVEALESVRRLALELRPPALDDLGLFAALEGLAQRFGDQLGIPVEVHVRGPRTRLSAEVELVLYRIAQEAMTNVAKHARATRAVIDIDRAADGLSLSVRDDGRGFNESEPSKPGAPGLGLGIFGMNERAALVGGTLHIWHRSGGGTEVFVFIPIDAVNTIGGTPQ</sequence>
<dbReference type="InterPro" id="IPR050482">
    <property type="entry name" value="Sensor_HK_TwoCompSys"/>
</dbReference>
<dbReference type="PROSITE" id="PS50885">
    <property type="entry name" value="HAMP"/>
    <property type="match status" value="1"/>
</dbReference>
<keyword evidence="9" id="KW-0902">Two-component regulatory system</keyword>
<dbReference type="SUPFAM" id="SSF55874">
    <property type="entry name" value="ATPase domain of HSP90 chaperone/DNA topoisomerase II/histidine kinase"/>
    <property type="match status" value="1"/>
</dbReference>
<evidence type="ECO:0000256" key="5">
    <source>
        <dbReference type="ARBA" id="ARBA00022679"/>
    </source>
</evidence>
<evidence type="ECO:0000256" key="2">
    <source>
        <dbReference type="ARBA" id="ARBA00004370"/>
    </source>
</evidence>
<dbReference type="PANTHER" id="PTHR24421">
    <property type="entry name" value="NITRATE/NITRITE SENSOR PROTEIN NARX-RELATED"/>
    <property type="match status" value="1"/>
</dbReference>
<gene>
    <name evidence="13" type="ORF">AVDCRST_MAG87-2844</name>
</gene>
<dbReference type="EC" id="2.7.13.3" evidence="3"/>
<keyword evidence="10" id="KW-1133">Transmembrane helix</keyword>
<dbReference type="InterPro" id="IPR036890">
    <property type="entry name" value="HATPase_C_sf"/>
</dbReference>
<reference evidence="13" key="1">
    <citation type="submission" date="2020-02" db="EMBL/GenBank/DDBJ databases">
        <authorList>
            <person name="Meier V. D."/>
        </authorList>
    </citation>
    <scope>NUCLEOTIDE SEQUENCE</scope>
    <source>
        <strain evidence="13">AVDCRST_MAG87</strain>
    </source>
</reference>
<evidence type="ECO:0000256" key="7">
    <source>
        <dbReference type="ARBA" id="ARBA00022777"/>
    </source>
</evidence>
<dbReference type="GO" id="GO:0016020">
    <property type="term" value="C:membrane"/>
    <property type="evidence" value="ECO:0007669"/>
    <property type="project" value="UniProtKB-SubCell"/>
</dbReference>
<keyword evidence="10" id="KW-0812">Transmembrane</keyword>
<dbReference type="InterPro" id="IPR003594">
    <property type="entry name" value="HATPase_dom"/>
</dbReference>
<evidence type="ECO:0000259" key="12">
    <source>
        <dbReference type="PROSITE" id="PS50885"/>
    </source>
</evidence>
<keyword evidence="7 13" id="KW-0418">Kinase</keyword>
<keyword evidence="8" id="KW-0067">ATP-binding</keyword>
<accession>A0A6J4VCQ9</accession>
<evidence type="ECO:0000256" key="1">
    <source>
        <dbReference type="ARBA" id="ARBA00000085"/>
    </source>
</evidence>
<proteinExistence type="predicted"/>
<evidence type="ECO:0000256" key="4">
    <source>
        <dbReference type="ARBA" id="ARBA00022553"/>
    </source>
</evidence>
<dbReference type="SMART" id="SM00387">
    <property type="entry name" value="HATPase_c"/>
    <property type="match status" value="1"/>
</dbReference>
<keyword evidence="4" id="KW-0597">Phosphoprotein</keyword>
<keyword evidence="5" id="KW-0808">Transferase</keyword>
<dbReference type="GO" id="GO:0046983">
    <property type="term" value="F:protein dimerization activity"/>
    <property type="evidence" value="ECO:0007669"/>
    <property type="project" value="InterPro"/>
</dbReference>
<dbReference type="InterPro" id="IPR005467">
    <property type="entry name" value="His_kinase_dom"/>
</dbReference>
<dbReference type="PROSITE" id="PS50109">
    <property type="entry name" value="HIS_KIN"/>
    <property type="match status" value="1"/>
</dbReference>